<dbReference type="CDD" id="cd03431">
    <property type="entry name" value="NUDIX_DNA_Glycosylase_C-MutY"/>
    <property type="match status" value="1"/>
</dbReference>
<feature type="domain" description="HhH-GPD" evidence="15">
    <location>
        <begin position="35"/>
        <end position="186"/>
    </location>
</feature>
<comment type="caution">
    <text evidence="16">The sequence shown here is derived from an EMBL/GenBank/DDBJ whole genome shotgun (WGS) entry which is preliminary data.</text>
</comment>
<comment type="cofactor">
    <cofactor evidence="14">
        <name>[4Fe-4S] cluster</name>
        <dbReference type="ChEBI" id="CHEBI:49883"/>
    </cofactor>
    <text evidence="14">Binds 1 [4Fe-4S] cluster.</text>
</comment>
<dbReference type="Gene3D" id="1.10.340.30">
    <property type="entry name" value="Hypothetical protein, domain 2"/>
    <property type="match status" value="1"/>
</dbReference>
<keyword evidence="9" id="KW-0378">Hydrolase</keyword>
<evidence type="ECO:0000256" key="8">
    <source>
        <dbReference type="ARBA" id="ARBA00022763"/>
    </source>
</evidence>
<dbReference type="EC" id="3.2.2.31" evidence="4 14"/>
<dbReference type="RefSeq" id="WP_311495118.1">
    <property type="nucleotide sequence ID" value="NZ_JAVRHO010000011.1"/>
</dbReference>
<dbReference type="Pfam" id="PF14815">
    <property type="entry name" value="NUDIX_4"/>
    <property type="match status" value="1"/>
</dbReference>
<evidence type="ECO:0000256" key="6">
    <source>
        <dbReference type="ARBA" id="ARBA00022485"/>
    </source>
</evidence>
<evidence type="ECO:0000259" key="15">
    <source>
        <dbReference type="SMART" id="SM00478"/>
    </source>
</evidence>
<evidence type="ECO:0000256" key="10">
    <source>
        <dbReference type="ARBA" id="ARBA00023004"/>
    </source>
</evidence>
<comment type="function">
    <text evidence="2">Adenine glycosylase active on G-A mispairs. MutY also corrects error-prone DNA synthesis past GO lesions which are due to the oxidatively damaged form of guanine: 7,8-dihydro-8-oxoguanine (8-oxo-dGTP).</text>
</comment>
<dbReference type="SUPFAM" id="SSF55811">
    <property type="entry name" value="Nudix"/>
    <property type="match status" value="1"/>
</dbReference>
<dbReference type="SMART" id="SM00478">
    <property type="entry name" value="ENDO3c"/>
    <property type="match status" value="1"/>
</dbReference>
<dbReference type="InterPro" id="IPR023170">
    <property type="entry name" value="HhH_base_excis_C"/>
</dbReference>
<evidence type="ECO:0000256" key="14">
    <source>
        <dbReference type="RuleBase" id="RU365096"/>
    </source>
</evidence>
<keyword evidence="6" id="KW-0004">4Fe-4S</keyword>
<dbReference type="PANTHER" id="PTHR42944:SF1">
    <property type="entry name" value="ADENINE DNA GLYCOSYLASE"/>
    <property type="match status" value="1"/>
</dbReference>
<evidence type="ECO:0000256" key="9">
    <source>
        <dbReference type="ARBA" id="ARBA00022801"/>
    </source>
</evidence>
<dbReference type="Gene3D" id="3.90.79.10">
    <property type="entry name" value="Nucleoside Triphosphate Pyrophosphohydrolase"/>
    <property type="match status" value="1"/>
</dbReference>
<comment type="catalytic activity">
    <reaction evidence="1 14">
        <text>Hydrolyzes free adenine bases from 7,8-dihydro-8-oxoguanine:adenine mismatched double-stranded DNA, leaving an apurinic site.</text>
        <dbReference type="EC" id="3.2.2.31"/>
    </reaction>
</comment>
<organism evidence="16 17">
    <name type="scientific">Autumnicola lenta</name>
    <dbReference type="NCBI Taxonomy" id="3075593"/>
    <lineage>
        <taxon>Bacteria</taxon>
        <taxon>Pseudomonadati</taxon>
        <taxon>Bacteroidota</taxon>
        <taxon>Flavobacteriia</taxon>
        <taxon>Flavobacteriales</taxon>
        <taxon>Flavobacteriaceae</taxon>
        <taxon>Autumnicola</taxon>
    </lineage>
</organism>
<dbReference type="InterPro" id="IPR015797">
    <property type="entry name" value="NUDIX_hydrolase-like_dom_sf"/>
</dbReference>
<dbReference type="Proteomes" id="UP001245285">
    <property type="component" value="Unassembled WGS sequence"/>
</dbReference>
<proteinExistence type="inferred from homology"/>
<reference evidence="16 17" key="1">
    <citation type="submission" date="2023-09" db="EMBL/GenBank/DDBJ databases">
        <authorList>
            <person name="Rey-Velasco X."/>
        </authorList>
    </citation>
    <scope>NUCLEOTIDE SEQUENCE [LARGE SCALE GENOMIC DNA]</scope>
    <source>
        <strain evidence="16 17">F260</strain>
    </source>
</reference>
<evidence type="ECO:0000256" key="11">
    <source>
        <dbReference type="ARBA" id="ARBA00023014"/>
    </source>
</evidence>
<dbReference type="Pfam" id="PF00730">
    <property type="entry name" value="HhH-GPD"/>
    <property type="match status" value="1"/>
</dbReference>
<dbReference type="Gene3D" id="1.10.1670.10">
    <property type="entry name" value="Helix-hairpin-Helix base-excision DNA repair enzymes (C-terminal)"/>
    <property type="match status" value="1"/>
</dbReference>
<evidence type="ECO:0000256" key="4">
    <source>
        <dbReference type="ARBA" id="ARBA00012045"/>
    </source>
</evidence>
<accession>A0ABU3CKQ8</accession>
<dbReference type="InterPro" id="IPR011257">
    <property type="entry name" value="DNA_glycosylase"/>
</dbReference>
<dbReference type="PANTHER" id="PTHR42944">
    <property type="entry name" value="ADENINE DNA GLYCOSYLASE"/>
    <property type="match status" value="1"/>
</dbReference>
<dbReference type="NCBIfam" id="TIGR01084">
    <property type="entry name" value="mutY"/>
    <property type="match status" value="1"/>
</dbReference>
<keyword evidence="8 14" id="KW-0227">DNA damage</keyword>
<keyword evidence="10 14" id="KW-0408">Iron</keyword>
<evidence type="ECO:0000256" key="3">
    <source>
        <dbReference type="ARBA" id="ARBA00008343"/>
    </source>
</evidence>
<sequence length="348" mass="40279">MVFSKVLINWYLNNKRELPWRKTRDPYKIWLSEIILQQTRVEQGMPYYFRFIEAFPTIFDLAAASQQEVLKLWQGLGYYSRARNLHETAKYVADELEGVFPQDFRGLLKLKGVGDYTASAIASICYDEPVAVVDGNVYRVLARYFGSATPINSSEGIKEFKALATELLDRDNPSAFNQALMEFGALQCKPKNPFCATCPFNSSCLALKENRISELPVKLKKGKIRHRYFNYLVFHSEENTTLLNQRKGKGIWNGLYEFPLIETEKQLTAAEFLRQEELREKTGQNAVIRLYNEKPVVHKLSHQHIYARFWLIEPQKSPENGIPVSKIAKYPVPVLIQNFLNEYEPADY</sequence>
<evidence type="ECO:0000256" key="1">
    <source>
        <dbReference type="ARBA" id="ARBA00000843"/>
    </source>
</evidence>
<dbReference type="CDD" id="cd00056">
    <property type="entry name" value="ENDO3c"/>
    <property type="match status" value="1"/>
</dbReference>
<evidence type="ECO:0000256" key="13">
    <source>
        <dbReference type="ARBA" id="ARBA00023295"/>
    </source>
</evidence>
<protein>
    <recommendedName>
        <fullName evidence="5 14">Adenine DNA glycosylase</fullName>
        <ecNumber evidence="4 14">3.2.2.31</ecNumber>
    </recommendedName>
</protein>
<gene>
    <name evidence="16" type="primary">mutY</name>
    <name evidence="16" type="ORF">RM545_09320</name>
</gene>
<name>A0ABU3CKQ8_9FLAO</name>
<dbReference type="EMBL" id="JAVRHO010000011">
    <property type="protein sequence ID" value="MDT0646891.1"/>
    <property type="molecule type" value="Genomic_DNA"/>
</dbReference>
<dbReference type="InterPro" id="IPR005760">
    <property type="entry name" value="A/G_AdeGlyc_MutY"/>
</dbReference>
<dbReference type="InterPro" id="IPR029119">
    <property type="entry name" value="MutY_C"/>
</dbReference>
<evidence type="ECO:0000313" key="16">
    <source>
        <dbReference type="EMBL" id="MDT0646891.1"/>
    </source>
</evidence>
<evidence type="ECO:0000256" key="7">
    <source>
        <dbReference type="ARBA" id="ARBA00022723"/>
    </source>
</evidence>
<keyword evidence="12" id="KW-0234">DNA repair</keyword>
<comment type="similarity">
    <text evidence="3 14">Belongs to the Nth/MutY family.</text>
</comment>
<dbReference type="InterPro" id="IPR044298">
    <property type="entry name" value="MIG/MutY"/>
</dbReference>
<keyword evidence="13 14" id="KW-0326">Glycosidase</keyword>
<keyword evidence="17" id="KW-1185">Reference proteome</keyword>
<evidence type="ECO:0000256" key="12">
    <source>
        <dbReference type="ARBA" id="ARBA00023204"/>
    </source>
</evidence>
<keyword evidence="11" id="KW-0411">Iron-sulfur</keyword>
<evidence type="ECO:0000256" key="5">
    <source>
        <dbReference type="ARBA" id="ARBA00022023"/>
    </source>
</evidence>
<evidence type="ECO:0000313" key="17">
    <source>
        <dbReference type="Proteomes" id="UP001245285"/>
    </source>
</evidence>
<dbReference type="SUPFAM" id="SSF48150">
    <property type="entry name" value="DNA-glycosylase"/>
    <property type="match status" value="1"/>
</dbReference>
<dbReference type="InterPro" id="IPR003265">
    <property type="entry name" value="HhH-GPD_domain"/>
</dbReference>
<keyword evidence="7" id="KW-0479">Metal-binding</keyword>
<evidence type="ECO:0000256" key="2">
    <source>
        <dbReference type="ARBA" id="ARBA00002933"/>
    </source>
</evidence>